<keyword evidence="2" id="KW-0472">Membrane</keyword>
<name>A0AAW8F549_9ACTN</name>
<feature type="transmembrane region" description="Helical" evidence="2">
    <location>
        <begin position="203"/>
        <end position="227"/>
    </location>
</feature>
<evidence type="ECO:0000256" key="2">
    <source>
        <dbReference type="SAM" id="Phobius"/>
    </source>
</evidence>
<dbReference type="EMBL" id="JAUSZV010000005">
    <property type="protein sequence ID" value="MDQ0904992.1"/>
    <property type="molecule type" value="Genomic_DNA"/>
</dbReference>
<evidence type="ECO:0008006" key="5">
    <source>
        <dbReference type="Google" id="ProtNLM"/>
    </source>
</evidence>
<dbReference type="AlphaFoldDB" id="A0AAW8F549"/>
<protein>
    <recommendedName>
        <fullName evidence="5">MacB-like periplasmic core domain-containing protein</fullName>
    </recommendedName>
</protein>
<accession>A0AAW8F549</accession>
<gene>
    <name evidence="3" type="ORF">QFZ22_000977</name>
</gene>
<comment type="caution">
    <text evidence="3">The sequence shown here is derived from an EMBL/GenBank/DDBJ whole genome shotgun (WGS) entry which is preliminary data.</text>
</comment>
<keyword evidence="2" id="KW-0812">Transmembrane</keyword>
<keyword evidence="2" id="KW-1133">Transmembrane helix</keyword>
<evidence type="ECO:0000313" key="3">
    <source>
        <dbReference type="EMBL" id="MDQ0904992.1"/>
    </source>
</evidence>
<proteinExistence type="predicted"/>
<dbReference type="Proteomes" id="UP001234216">
    <property type="component" value="Unassembled WGS sequence"/>
</dbReference>
<reference evidence="3" key="1">
    <citation type="submission" date="2023-07" db="EMBL/GenBank/DDBJ databases">
        <title>Comparative genomics of wheat-associated soil bacteria to identify genetic determinants of phenazine resistance.</title>
        <authorList>
            <person name="Mouncey N."/>
        </authorList>
    </citation>
    <scope>NUCLEOTIDE SEQUENCE</scope>
    <source>
        <strain evidence="3">V4I22</strain>
    </source>
</reference>
<sequence length="248" mass="25134">MPGTDSRSDGGATARDDQDGRGAPGTTTGPQDDVKPADPAKVEAAIKAQSGTGSYFGTGKTFVSVAGVKGGTPLVIYEGDAQGAGQVMVSGRWFSAPGEAVAPARFLQATGAEIGGTVTLTDQGRSARLKLVGEIFDLGDQGMAVRADAASVAQIVPDVKLDHFTVDLASGKDKGDCLDGLNTQVKKVGGIATSSDDSRTSTVIVVMQSLIAMLTAMLVVVACLCVLNTVVLDPANGSTTSGSSRRWG</sequence>
<organism evidence="3 4">
    <name type="scientific">Streptomyces canus</name>
    <dbReference type="NCBI Taxonomy" id="58343"/>
    <lineage>
        <taxon>Bacteria</taxon>
        <taxon>Bacillati</taxon>
        <taxon>Actinomycetota</taxon>
        <taxon>Actinomycetes</taxon>
        <taxon>Kitasatosporales</taxon>
        <taxon>Streptomycetaceae</taxon>
        <taxon>Streptomyces</taxon>
        <taxon>Streptomyces aurantiacus group</taxon>
    </lineage>
</organism>
<dbReference type="RefSeq" id="WP_306972497.1">
    <property type="nucleotide sequence ID" value="NZ_JAUSZV010000005.1"/>
</dbReference>
<evidence type="ECO:0000256" key="1">
    <source>
        <dbReference type="SAM" id="MobiDB-lite"/>
    </source>
</evidence>
<evidence type="ECO:0000313" key="4">
    <source>
        <dbReference type="Proteomes" id="UP001234216"/>
    </source>
</evidence>
<feature type="region of interest" description="Disordered" evidence="1">
    <location>
        <begin position="1"/>
        <end position="40"/>
    </location>
</feature>